<feature type="transmembrane region" description="Helical" evidence="1">
    <location>
        <begin position="46"/>
        <end position="68"/>
    </location>
</feature>
<feature type="transmembrane region" description="Helical" evidence="1">
    <location>
        <begin position="88"/>
        <end position="115"/>
    </location>
</feature>
<protein>
    <recommendedName>
        <fullName evidence="4">Yip1 domain-containing protein</fullName>
    </recommendedName>
</protein>
<gene>
    <name evidence="2" type="ORF">IAB89_03325</name>
</gene>
<accession>A0A9D1DE01</accession>
<dbReference type="AlphaFoldDB" id="A0A9D1DE01"/>
<reference evidence="2" key="1">
    <citation type="submission" date="2020-10" db="EMBL/GenBank/DDBJ databases">
        <authorList>
            <person name="Gilroy R."/>
        </authorList>
    </citation>
    <scope>NUCLEOTIDE SEQUENCE</scope>
    <source>
        <strain evidence="2">ChiSxjej1B13-7958</strain>
    </source>
</reference>
<organism evidence="2 3">
    <name type="scientific">Candidatus Caccousia avicola</name>
    <dbReference type="NCBI Taxonomy" id="2840721"/>
    <lineage>
        <taxon>Bacteria</taxon>
        <taxon>Bacillati</taxon>
        <taxon>Bacillota</taxon>
        <taxon>Clostridia</taxon>
        <taxon>Eubacteriales</taxon>
        <taxon>Oscillospiraceae</taxon>
        <taxon>Oscillospiraceae incertae sedis</taxon>
        <taxon>Candidatus Caccousia</taxon>
    </lineage>
</organism>
<evidence type="ECO:0000313" key="3">
    <source>
        <dbReference type="Proteomes" id="UP000824242"/>
    </source>
</evidence>
<keyword evidence="1" id="KW-1133">Transmembrane helix</keyword>
<evidence type="ECO:0000313" key="2">
    <source>
        <dbReference type="EMBL" id="HIR46682.1"/>
    </source>
</evidence>
<evidence type="ECO:0000256" key="1">
    <source>
        <dbReference type="SAM" id="Phobius"/>
    </source>
</evidence>
<proteinExistence type="predicted"/>
<keyword evidence="1" id="KW-0812">Transmembrane</keyword>
<keyword evidence="1" id="KW-0472">Membrane</keyword>
<dbReference type="Proteomes" id="UP000824242">
    <property type="component" value="Unassembled WGS sequence"/>
</dbReference>
<dbReference type="EMBL" id="DVGZ01000034">
    <property type="protein sequence ID" value="HIR46682.1"/>
    <property type="molecule type" value="Genomic_DNA"/>
</dbReference>
<comment type="caution">
    <text evidence="2">The sequence shown here is derived from an EMBL/GenBank/DDBJ whole genome shotgun (WGS) entry which is preliminary data.</text>
</comment>
<sequence length="166" mass="18329">MKSHQFQIGSESYTVEWSSYKVKVNGTVYKLRKLPIRRVLWIPMEYTLPIPNANVLLVMGMFSMQLVINGVNVQTGKPYEPIGKIPAWAYVAMVLDITLALWGAIGVVFGILGIFMTSRVIASSQMKNGTKIVLSFGYPILVWVFLFLVFFVAGMAAAVATMGTVG</sequence>
<reference evidence="2" key="2">
    <citation type="journal article" date="2021" name="PeerJ">
        <title>Extensive microbial diversity within the chicken gut microbiome revealed by metagenomics and culture.</title>
        <authorList>
            <person name="Gilroy R."/>
            <person name="Ravi A."/>
            <person name="Getino M."/>
            <person name="Pursley I."/>
            <person name="Horton D.L."/>
            <person name="Alikhan N.F."/>
            <person name="Baker D."/>
            <person name="Gharbi K."/>
            <person name="Hall N."/>
            <person name="Watson M."/>
            <person name="Adriaenssens E.M."/>
            <person name="Foster-Nyarko E."/>
            <person name="Jarju S."/>
            <person name="Secka A."/>
            <person name="Antonio M."/>
            <person name="Oren A."/>
            <person name="Chaudhuri R.R."/>
            <person name="La Ragione R."/>
            <person name="Hildebrand F."/>
            <person name="Pallen M.J."/>
        </authorList>
    </citation>
    <scope>NUCLEOTIDE SEQUENCE</scope>
    <source>
        <strain evidence="2">ChiSxjej1B13-7958</strain>
    </source>
</reference>
<feature type="transmembrane region" description="Helical" evidence="1">
    <location>
        <begin position="136"/>
        <end position="160"/>
    </location>
</feature>
<evidence type="ECO:0008006" key="4">
    <source>
        <dbReference type="Google" id="ProtNLM"/>
    </source>
</evidence>
<name>A0A9D1DE01_9FIRM</name>